<protein>
    <submittedName>
        <fullName evidence="1">Uncharacterized protein</fullName>
    </submittedName>
</protein>
<reference evidence="1" key="1">
    <citation type="submission" date="2022-04" db="EMBL/GenBank/DDBJ databases">
        <title>Genome of the entomopathogenic fungus Entomophthora muscae.</title>
        <authorList>
            <person name="Elya C."/>
            <person name="Lovett B.R."/>
            <person name="Lee E."/>
            <person name="Macias A.M."/>
            <person name="Hajek A.E."/>
            <person name="De Bivort B.L."/>
            <person name="Kasson M.T."/>
            <person name="De Fine Licht H.H."/>
            <person name="Stajich J.E."/>
        </authorList>
    </citation>
    <scope>NUCLEOTIDE SEQUENCE</scope>
    <source>
        <strain evidence="1">Berkeley</strain>
    </source>
</reference>
<name>A0ACC2TQD3_9FUNG</name>
<proteinExistence type="predicted"/>
<organism evidence="1 2">
    <name type="scientific">Entomophthora muscae</name>
    <dbReference type="NCBI Taxonomy" id="34485"/>
    <lineage>
        <taxon>Eukaryota</taxon>
        <taxon>Fungi</taxon>
        <taxon>Fungi incertae sedis</taxon>
        <taxon>Zoopagomycota</taxon>
        <taxon>Entomophthoromycotina</taxon>
        <taxon>Entomophthoromycetes</taxon>
        <taxon>Entomophthorales</taxon>
        <taxon>Entomophthoraceae</taxon>
        <taxon>Entomophthora</taxon>
    </lineage>
</organism>
<evidence type="ECO:0000313" key="1">
    <source>
        <dbReference type="EMBL" id="KAJ9076883.1"/>
    </source>
</evidence>
<gene>
    <name evidence="1" type="ORF">DSO57_1021963</name>
</gene>
<accession>A0ACC2TQD3</accession>
<dbReference type="EMBL" id="QTSX02002238">
    <property type="protein sequence ID" value="KAJ9076883.1"/>
    <property type="molecule type" value="Genomic_DNA"/>
</dbReference>
<evidence type="ECO:0000313" key="2">
    <source>
        <dbReference type="Proteomes" id="UP001165960"/>
    </source>
</evidence>
<sequence length="231" mass="26671">MPKRNTINRVSERTSDSPRDNSRDENEKEISKRLLKKLALQSLLGAFRNYFILLGLRGVYKLAMIVFSSAKRGPNKKFNLRDSFFGKDAHRMAFVFSGFTFTWKVLSRLLPRTNALSKDVNYFIAGSISGLFILFEKKNFRNQYWQTLLFRSLQSGVLTLYQKTGISVPYGSQLFFTIVATQVLYAFVLFPNTLPPSELKLMFNMSKVPPNLFEINRRILKGEKNVNRAID</sequence>
<comment type="caution">
    <text evidence="1">The sequence shown here is derived from an EMBL/GenBank/DDBJ whole genome shotgun (WGS) entry which is preliminary data.</text>
</comment>
<keyword evidence="2" id="KW-1185">Reference proteome</keyword>
<dbReference type="Proteomes" id="UP001165960">
    <property type="component" value="Unassembled WGS sequence"/>
</dbReference>